<evidence type="ECO:0008006" key="4">
    <source>
        <dbReference type="Google" id="ProtNLM"/>
    </source>
</evidence>
<dbReference type="EMBL" id="RWGW01000013">
    <property type="protein sequence ID" value="RSK30827.1"/>
    <property type="molecule type" value="Genomic_DNA"/>
</dbReference>
<reference evidence="2 3" key="1">
    <citation type="submission" date="2018-12" db="EMBL/GenBank/DDBJ databases">
        <title>Comparitive functional genomics of dry heat resistant strains isolated from the viking spacecraft.</title>
        <authorList>
            <person name="Seuylemezian A."/>
            <person name="Vaishampayan P."/>
        </authorList>
    </citation>
    <scope>NUCLEOTIDE SEQUENCE [LARGE SCALE GENOMIC DNA]</scope>
    <source>
        <strain evidence="2 3">M6-11</strain>
    </source>
</reference>
<dbReference type="Proteomes" id="UP000272481">
    <property type="component" value="Unassembled WGS sequence"/>
</dbReference>
<organism evidence="2 3">
    <name type="scientific">Bhargavaea beijingensis</name>
    <dbReference type="NCBI Taxonomy" id="426756"/>
    <lineage>
        <taxon>Bacteria</taxon>
        <taxon>Bacillati</taxon>
        <taxon>Bacillota</taxon>
        <taxon>Bacilli</taxon>
        <taxon>Bacillales</taxon>
        <taxon>Caryophanaceae</taxon>
        <taxon>Bhargavaea</taxon>
    </lineage>
</organism>
<protein>
    <recommendedName>
        <fullName evidence="4">YqfQ-like protein</fullName>
    </recommendedName>
</protein>
<proteinExistence type="predicted"/>
<dbReference type="Pfam" id="PF14181">
    <property type="entry name" value="YqfQ"/>
    <property type="match status" value="1"/>
</dbReference>
<gene>
    <name evidence="2" type="ORF">EJA12_08875</name>
</gene>
<evidence type="ECO:0000313" key="2">
    <source>
        <dbReference type="EMBL" id="RSK30827.1"/>
    </source>
</evidence>
<name>A0ABX9ZC26_9BACL</name>
<feature type="compositionally biased region" description="Polar residues" evidence="1">
    <location>
        <begin position="141"/>
        <end position="150"/>
    </location>
</feature>
<accession>A0ABX9ZC26</accession>
<evidence type="ECO:0000256" key="1">
    <source>
        <dbReference type="SAM" id="MobiDB-lite"/>
    </source>
</evidence>
<feature type="region of interest" description="Disordered" evidence="1">
    <location>
        <begin position="133"/>
        <end position="170"/>
    </location>
</feature>
<sequence length="170" mass="17525">MMKGVRRMRYQSFYPFSGGGSPPRMPFGPPPQRGMFNGPAAGFGRNPGFGPGGFGRGGVGAAGGRGAPGGSLGITGNPGGQGQGMSRIESYMRTADRFLSTAQQLSPLINQLSPMMQNIPALLQIYRGFSGTPSAGAGNRTAPNTAQQSPEAPAPRSDGSSVPRIFQPPI</sequence>
<evidence type="ECO:0000313" key="3">
    <source>
        <dbReference type="Proteomes" id="UP000272481"/>
    </source>
</evidence>
<keyword evidence="3" id="KW-1185">Reference proteome</keyword>
<dbReference type="InterPro" id="IPR025571">
    <property type="entry name" value="YqfQ"/>
</dbReference>
<comment type="caution">
    <text evidence="2">The sequence shown here is derived from an EMBL/GenBank/DDBJ whole genome shotgun (WGS) entry which is preliminary data.</text>
</comment>